<evidence type="ECO:0000313" key="2">
    <source>
        <dbReference type="Proteomes" id="UP001163321"/>
    </source>
</evidence>
<proteinExistence type="predicted"/>
<sequence length="148" mass="16157">MGLRMGSFIPMLRVFNDTARYVDQGGGKRKGSFVIYLEPWHADVLEFLELRKNHGNELHLAQDPESPATLGFLKTSNPVSARRGHLAVGAKLEAATTTTGYTALHYAVKHGHITVVNSLLLNGTNVDAICTQRHSSPLHLAANQVTET</sequence>
<dbReference type="Proteomes" id="UP001163321">
    <property type="component" value="Chromosome 9"/>
</dbReference>
<protein>
    <submittedName>
        <fullName evidence="1">Uncharacterized protein</fullName>
    </submittedName>
</protein>
<organism evidence="1 2">
    <name type="scientific">Peronosclerospora sorghi</name>
    <dbReference type="NCBI Taxonomy" id="230839"/>
    <lineage>
        <taxon>Eukaryota</taxon>
        <taxon>Sar</taxon>
        <taxon>Stramenopiles</taxon>
        <taxon>Oomycota</taxon>
        <taxon>Peronosporomycetes</taxon>
        <taxon>Peronosporales</taxon>
        <taxon>Peronosporaceae</taxon>
        <taxon>Peronosclerospora</taxon>
    </lineage>
</organism>
<dbReference type="EMBL" id="CM047588">
    <property type="protein sequence ID" value="KAI9905165.1"/>
    <property type="molecule type" value="Genomic_DNA"/>
</dbReference>
<comment type="caution">
    <text evidence="1">The sequence shown here is derived from an EMBL/GenBank/DDBJ whole genome shotgun (WGS) entry which is preliminary data.</text>
</comment>
<reference evidence="1 2" key="1">
    <citation type="journal article" date="2022" name="bioRxiv">
        <title>The genome of the oomycete Peronosclerospora sorghi, a cosmopolitan pathogen of maize and sorghum, is inflated with dispersed pseudogenes.</title>
        <authorList>
            <person name="Fletcher K."/>
            <person name="Martin F."/>
            <person name="Isakeit T."/>
            <person name="Cavanaugh K."/>
            <person name="Magill C."/>
            <person name="Michelmore R."/>
        </authorList>
    </citation>
    <scope>NUCLEOTIDE SEQUENCE [LARGE SCALE GENOMIC DNA]</scope>
    <source>
        <strain evidence="1">P6</strain>
    </source>
</reference>
<evidence type="ECO:0000313" key="1">
    <source>
        <dbReference type="EMBL" id="KAI9905165.1"/>
    </source>
</evidence>
<gene>
    <name evidence="1" type="ORF">PsorP6_013598</name>
</gene>
<keyword evidence="2" id="KW-1185">Reference proteome</keyword>
<name>A0ACC0VGX4_9STRA</name>
<accession>A0ACC0VGX4</accession>